<dbReference type="InterPro" id="IPR038475">
    <property type="entry name" value="RecG_C_sf"/>
</dbReference>
<proteinExistence type="predicted"/>
<dbReference type="Pfam" id="PF04326">
    <property type="entry name" value="SLFN_AlbA_2"/>
    <property type="match status" value="1"/>
</dbReference>
<dbReference type="RefSeq" id="WP_140456390.1">
    <property type="nucleotide sequence ID" value="NZ_VFRP01000060.1"/>
</dbReference>
<name>A0A501W554_9RHOB</name>
<dbReference type="Gene3D" id="3.30.950.30">
    <property type="entry name" value="Schlafen, AAA domain"/>
    <property type="match status" value="1"/>
</dbReference>
<dbReference type="Proteomes" id="UP000319255">
    <property type="component" value="Unassembled WGS sequence"/>
</dbReference>
<dbReference type="Pfam" id="PF13749">
    <property type="entry name" value="HATPase_c_4"/>
    <property type="match status" value="1"/>
</dbReference>
<comment type="caution">
    <text evidence="2">The sequence shown here is derived from an EMBL/GenBank/DDBJ whole genome shotgun (WGS) entry which is preliminary data.</text>
</comment>
<dbReference type="InterPro" id="IPR038461">
    <property type="entry name" value="Schlafen_AlbA_2_dom_sf"/>
</dbReference>
<dbReference type="EMBL" id="VFRP01000060">
    <property type="protein sequence ID" value="TPE45073.1"/>
    <property type="molecule type" value="Genomic_DNA"/>
</dbReference>
<evidence type="ECO:0000313" key="3">
    <source>
        <dbReference type="Proteomes" id="UP000319255"/>
    </source>
</evidence>
<dbReference type="OrthoDB" id="9805115at2"/>
<reference evidence="2 3" key="1">
    <citation type="submission" date="2019-06" db="EMBL/GenBank/DDBJ databases">
        <title>A novel bacterium of genus Amaricoccus, isolated from marine sediment.</title>
        <authorList>
            <person name="Huang H."/>
            <person name="Mo K."/>
            <person name="Hu Y."/>
        </authorList>
    </citation>
    <scope>NUCLEOTIDE SEQUENCE [LARGE SCALE GENOMIC DNA]</scope>
    <source>
        <strain evidence="2 3">HB172011</strain>
    </source>
</reference>
<evidence type="ECO:0000313" key="2">
    <source>
        <dbReference type="EMBL" id="TPE45073.1"/>
    </source>
</evidence>
<organism evidence="2 3">
    <name type="scientific">Amaricoccus solimangrovi</name>
    <dbReference type="NCBI Taxonomy" id="2589815"/>
    <lineage>
        <taxon>Bacteria</taxon>
        <taxon>Pseudomonadati</taxon>
        <taxon>Pseudomonadota</taxon>
        <taxon>Alphaproteobacteria</taxon>
        <taxon>Rhodobacterales</taxon>
        <taxon>Paracoccaceae</taxon>
        <taxon>Amaricoccus</taxon>
    </lineage>
</organism>
<protein>
    <submittedName>
        <fullName evidence="2">MloB</fullName>
    </submittedName>
</protein>
<keyword evidence="3" id="KW-1185">Reference proteome</keyword>
<dbReference type="Gene3D" id="3.30.565.60">
    <property type="match status" value="1"/>
</dbReference>
<gene>
    <name evidence="2" type="ORF">FJM51_22760</name>
</gene>
<dbReference type="PANTHER" id="PTHR30595:SF6">
    <property type="entry name" value="SCHLAFEN ALBA-2 DOMAIN-CONTAINING PROTEIN"/>
    <property type="match status" value="1"/>
</dbReference>
<evidence type="ECO:0000259" key="1">
    <source>
        <dbReference type="Pfam" id="PF04326"/>
    </source>
</evidence>
<dbReference type="AlphaFoldDB" id="A0A501W554"/>
<dbReference type="PANTHER" id="PTHR30595">
    <property type="entry name" value="GLPR-RELATED TRANSCRIPTIONAL REPRESSOR"/>
    <property type="match status" value="1"/>
</dbReference>
<dbReference type="InterPro" id="IPR007421">
    <property type="entry name" value="Schlafen_AlbA_2_dom"/>
</dbReference>
<accession>A0A501W554</accession>
<feature type="domain" description="Schlafen AlbA-2" evidence="1">
    <location>
        <begin position="19"/>
        <end position="131"/>
    </location>
</feature>
<sequence>MEEDVSIETVLTWQHVRKESERLEFKEAKSNFDRDRLFKYCVAIANEGGGHLVLGMGDAVPREIVGTNAFRDLSVLKKDIRSNVRLNVSVNEVKVDGKRVVTIQLPARPRGTAYDYKGAYYMRSGDELLPMTEDKLRSIFSETKEEWGLSIIRNGLAAKDICDLLDVSAFMNIIGLPPTDNTSEITERLEAHSLIVREGAGFAMRQMAALVLARDIRDFPTLERKSPRLITYNGKDKLNTKLDITGQRGYAAGFQGLIRLCMQHMPQNEVVQNALRQKMPLFPEHCIREVVANALIHQDLSATGTGPIIEIFSNRIEVSNPGKPVVPVERFIDGFRSRNERLAWVMRQLKICEERSSGVDRMVAAAEMYQLPAPEFISTLETTHVVIHGHRIFREMTQEDRIRACYQHCVLKYVMREQMTNDSLRGRFGLKDDNATTSKIIRATADAGLIAADPSAGNSRKFARYVPSWSLAAESVDSLS</sequence>